<gene>
    <name evidence="2" type="primary">traN_2</name>
    <name evidence="2" type="ORF">GCM10023188_18910</name>
</gene>
<name>A0ABP8LNA6_9BACT</name>
<dbReference type="Proteomes" id="UP001500552">
    <property type="component" value="Unassembled WGS sequence"/>
</dbReference>
<reference evidence="3" key="1">
    <citation type="journal article" date="2019" name="Int. J. Syst. Evol. Microbiol.">
        <title>The Global Catalogue of Microorganisms (GCM) 10K type strain sequencing project: providing services to taxonomists for standard genome sequencing and annotation.</title>
        <authorList>
            <consortium name="The Broad Institute Genomics Platform"/>
            <consortium name="The Broad Institute Genome Sequencing Center for Infectious Disease"/>
            <person name="Wu L."/>
            <person name="Ma J."/>
        </authorList>
    </citation>
    <scope>NUCLEOTIDE SEQUENCE [LARGE SCALE GENOMIC DNA]</scope>
    <source>
        <strain evidence="3">JCM 17926</strain>
    </source>
</reference>
<dbReference type="Pfam" id="PF13595">
    <property type="entry name" value="DUF4138"/>
    <property type="match status" value="1"/>
</dbReference>
<evidence type="ECO:0000313" key="2">
    <source>
        <dbReference type="EMBL" id="GAA4431400.1"/>
    </source>
</evidence>
<evidence type="ECO:0000256" key="1">
    <source>
        <dbReference type="SAM" id="SignalP"/>
    </source>
</evidence>
<sequence>MRFMKLKNTMNMKKCSILLCFLLLSALAFGQKKAPDTVYIHQDISTHFISPEPIQYVDISTDDVAGDIPVANILRVKPKNGTPALGVVTIVGERFMVQYKLSYAQTAGGAQSEVRIDPTQVDDFINPAVAMSTEDMQRFALAAVQEKPKVTHVSNRKQKVEIRLNNIYSVGDYFFVDVSMKNSTNIPYDIDQIRFLIEDKKVVKATNFQQLEVEPVFTLYDSGNFKRKYRNVFVFRKFTFPDEKVFNMEVAEEQVSGRALSLKINYRDVLKADTL</sequence>
<proteinExistence type="predicted"/>
<comment type="caution">
    <text evidence="2">The sequence shown here is derived from an EMBL/GenBank/DDBJ whole genome shotgun (WGS) entry which is preliminary data.</text>
</comment>
<dbReference type="EMBL" id="BAABHC010000010">
    <property type="protein sequence ID" value="GAA4431400.1"/>
    <property type="molecule type" value="Genomic_DNA"/>
</dbReference>
<keyword evidence="3" id="KW-1185">Reference proteome</keyword>
<organism evidence="2 3">
    <name type="scientific">Pontibacter saemangeumensis</name>
    <dbReference type="NCBI Taxonomy" id="1084525"/>
    <lineage>
        <taxon>Bacteria</taxon>
        <taxon>Pseudomonadati</taxon>
        <taxon>Bacteroidota</taxon>
        <taxon>Cytophagia</taxon>
        <taxon>Cytophagales</taxon>
        <taxon>Hymenobacteraceae</taxon>
        <taxon>Pontibacter</taxon>
    </lineage>
</organism>
<dbReference type="NCBIfam" id="TIGR03780">
    <property type="entry name" value="Bac_Flav_CT_N"/>
    <property type="match status" value="1"/>
</dbReference>
<dbReference type="InterPro" id="IPR022298">
    <property type="entry name" value="Conjug_transposon_TraN"/>
</dbReference>
<feature type="signal peptide" evidence="1">
    <location>
        <begin position="1"/>
        <end position="30"/>
    </location>
</feature>
<evidence type="ECO:0000313" key="3">
    <source>
        <dbReference type="Proteomes" id="UP001500552"/>
    </source>
</evidence>
<protein>
    <submittedName>
        <fullName evidence="2">Conjugative transposon protein TraN</fullName>
    </submittedName>
</protein>
<keyword evidence="1" id="KW-0732">Signal</keyword>
<accession>A0ABP8LNA6</accession>
<feature type="chain" id="PRO_5047005468" evidence="1">
    <location>
        <begin position="31"/>
        <end position="275"/>
    </location>
</feature>